<evidence type="ECO:0000313" key="4">
    <source>
        <dbReference type="EMBL" id="SMF56690.1"/>
    </source>
</evidence>
<feature type="transmembrane region" description="Helical" evidence="3">
    <location>
        <begin position="100"/>
        <end position="121"/>
    </location>
</feature>
<dbReference type="Gene3D" id="1.10.1760.20">
    <property type="match status" value="1"/>
</dbReference>
<proteinExistence type="inferred from homology"/>
<dbReference type="AlphaFoldDB" id="A0A1Y6CIY0"/>
<feature type="transmembrane region" description="Helical" evidence="3">
    <location>
        <begin position="133"/>
        <end position="155"/>
    </location>
</feature>
<dbReference type="InterPro" id="IPR003784">
    <property type="entry name" value="BioY"/>
</dbReference>
<dbReference type="Proteomes" id="UP000192917">
    <property type="component" value="Unassembled WGS sequence"/>
</dbReference>
<keyword evidence="3" id="KW-0812">Transmembrane</keyword>
<sequence>MSDTAITHPTLAGALWPATRGNRLLRAALLAVLGSALLAISARVQVPFWPVPMTLQTGVVLLLGAALGGRLAVATVLLYLAEGALGLPVFAGGGGPAYLAGPTGGYLAGFLVAAAAVGSLVERGWSRSLASSALAMILGDVLIFACGLAWLSSLIGLDKAIAAGLLPFLAGEALKIALAAALLPAAWKLLARR</sequence>
<feature type="transmembrane region" description="Helical" evidence="3">
    <location>
        <begin position="24"/>
        <end position="46"/>
    </location>
</feature>
<dbReference type="EMBL" id="FWZX01000021">
    <property type="protein sequence ID" value="SMF56690.1"/>
    <property type="molecule type" value="Genomic_DNA"/>
</dbReference>
<dbReference type="RefSeq" id="WP_235017172.1">
    <property type="nucleotide sequence ID" value="NZ_FWZX01000021.1"/>
</dbReference>
<evidence type="ECO:0000313" key="5">
    <source>
        <dbReference type="Proteomes" id="UP000192917"/>
    </source>
</evidence>
<dbReference type="PANTHER" id="PTHR34295:SF1">
    <property type="entry name" value="BIOTIN TRANSPORTER BIOY"/>
    <property type="match status" value="1"/>
</dbReference>
<comment type="subcellular location">
    <subcellularLocation>
        <location evidence="2">Cell membrane</location>
        <topology evidence="2">Multi-pass membrane protein</topology>
    </subcellularLocation>
</comment>
<evidence type="ECO:0000256" key="1">
    <source>
        <dbReference type="ARBA" id="ARBA00010692"/>
    </source>
</evidence>
<dbReference type="PANTHER" id="PTHR34295">
    <property type="entry name" value="BIOTIN TRANSPORTER BIOY"/>
    <property type="match status" value="1"/>
</dbReference>
<feature type="transmembrane region" description="Helical" evidence="3">
    <location>
        <begin position="58"/>
        <end position="80"/>
    </location>
</feature>
<keyword evidence="5" id="KW-1185">Reference proteome</keyword>
<evidence type="ECO:0000256" key="3">
    <source>
        <dbReference type="SAM" id="Phobius"/>
    </source>
</evidence>
<dbReference type="STRING" id="560819.SAMN05428998_12127"/>
<protein>
    <recommendedName>
        <fullName evidence="2">Biotin transporter</fullName>
    </recommendedName>
</protein>
<gene>
    <name evidence="4" type="ORF">SAMN05428998_12127</name>
</gene>
<accession>A0A1Y6CIY0</accession>
<dbReference type="PIRSF" id="PIRSF016661">
    <property type="entry name" value="BioY"/>
    <property type="match status" value="1"/>
</dbReference>
<keyword evidence="2" id="KW-1003">Cell membrane</keyword>
<evidence type="ECO:0000256" key="2">
    <source>
        <dbReference type="PIRNR" id="PIRNR016661"/>
    </source>
</evidence>
<dbReference type="Pfam" id="PF02632">
    <property type="entry name" value="BioY"/>
    <property type="match status" value="1"/>
</dbReference>
<dbReference type="GO" id="GO:0005886">
    <property type="term" value="C:plasma membrane"/>
    <property type="evidence" value="ECO:0007669"/>
    <property type="project" value="UniProtKB-SubCell"/>
</dbReference>
<feature type="transmembrane region" description="Helical" evidence="3">
    <location>
        <begin position="161"/>
        <end position="187"/>
    </location>
</feature>
<reference evidence="4 5" key="1">
    <citation type="submission" date="2017-04" db="EMBL/GenBank/DDBJ databases">
        <authorList>
            <person name="Afonso C.L."/>
            <person name="Miller P.J."/>
            <person name="Scott M.A."/>
            <person name="Spackman E."/>
            <person name="Goraichik I."/>
            <person name="Dimitrov K.M."/>
            <person name="Suarez D.L."/>
            <person name="Swayne D.E."/>
        </authorList>
    </citation>
    <scope>NUCLEOTIDE SEQUENCE [LARGE SCALE GENOMIC DNA]</scope>
    <source>
        <strain evidence="4 5">USBA 355</strain>
    </source>
</reference>
<name>A0A1Y6CIY0_9PROT</name>
<keyword evidence="3" id="KW-1133">Transmembrane helix</keyword>
<comment type="similarity">
    <text evidence="1 2">Belongs to the BioY family.</text>
</comment>
<organism evidence="4 5">
    <name type="scientific">Tistlia consotensis USBA 355</name>
    <dbReference type="NCBI Taxonomy" id="560819"/>
    <lineage>
        <taxon>Bacteria</taxon>
        <taxon>Pseudomonadati</taxon>
        <taxon>Pseudomonadota</taxon>
        <taxon>Alphaproteobacteria</taxon>
        <taxon>Rhodospirillales</taxon>
        <taxon>Rhodovibrionaceae</taxon>
        <taxon>Tistlia</taxon>
    </lineage>
</organism>
<keyword evidence="2" id="KW-0813">Transport</keyword>
<keyword evidence="2 3" id="KW-0472">Membrane</keyword>
<dbReference type="GO" id="GO:0015225">
    <property type="term" value="F:biotin transmembrane transporter activity"/>
    <property type="evidence" value="ECO:0007669"/>
    <property type="project" value="UniProtKB-UniRule"/>
</dbReference>